<dbReference type="RefSeq" id="XP_033599132.1">
    <property type="nucleotide sequence ID" value="XM_033749928.1"/>
</dbReference>
<feature type="compositionally biased region" description="Low complexity" evidence="1">
    <location>
        <begin position="49"/>
        <end position="60"/>
    </location>
</feature>
<dbReference type="EMBL" id="ML996575">
    <property type="protein sequence ID" value="KAF2756681.1"/>
    <property type="molecule type" value="Genomic_DNA"/>
</dbReference>
<gene>
    <name evidence="3" type="ORF">EJ05DRAFT_72451</name>
</gene>
<feature type="domain" description="PWWP" evidence="2">
    <location>
        <begin position="96"/>
        <end position="179"/>
    </location>
</feature>
<keyword evidence="4" id="KW-1185">Reference proteome</keyword>
<feature type="compositionally biased region" description="Basic and acidic residues" evidence="1">
    <location>
        <begin position="448"/>
        <end position="478"/>
    </location>
</feature>
<dbReference type="PROSITE" id="PS50812">
    <property type="entry name" value="PWWP"/>
    <property type="match status" value="1"/>
</dbReference>
<organism evidence="3 4">
    <name type="scientific">Pseudovirgaria hyperparasitica</name>
    <dbReference type="NCBI Taxonomy" id="470096"/>
    <lineage>
        <taxon>Eukaryota</taxon>
        <taxon>Fungi</taxon>
        <taxon>Dikarya</taxon>
        <taxon>Ascomycota</taxon>
        <taxon>Pezizomycotina</taxon>
        <taxon>Dothideomycetes</taxon>
        <taxon>Dothideomycetes incertae sedis</taxon>
        <taxon>Acrospermales</taxon>
        <taxon>Acrospermaceae</taxon>
        <taxon>Pseudovirgaria</taxon>
    </lineage>
</organism>
<dbReference type="SUPFAM" id="SSF63748">
    <property type="entry name" value="Tudor/PWWP/MBT"/>
    <property type="match status" value="1"/>
</dbReference>
<accession>A0A6A6W6I2</accession>
<evidence type="ECO:0000256" key="1">
    <source>
        <dbReference type="SAM" id="MobiDB-lite"/>
    </source>
</evidence>
<dbReference type="AlphaFoldDB" id="A0A6A6W6I2"/>
<feature type="compositionally biased region" description="Acidic residues" evidence="1">
    <location>
        <begin position="254"/>
        <end position="264"/>
    </location>
</feature>
<feature type="region of interest" description="Disordered" evidence="1">
    <location>
        <begin position="30"/>
        <end position="89"/>
    </location>
</feature>
<feature type="region of interest" description="Disordered" evidence="1">
    <location>
        <begin position="234"/>
        <end position="338"/>
    </location>
</feature>
<name>A0A6A6W6I2_9PEZI</name>
<proteinExistence type="predicted"/>
<dbReference type="SMART" id="SM00293">
    <property type="entry name" value="PWWP"/>
    <property type="match status" value="1"/>
</dbReference>
<dbReference type="InterPro" id="IPR000313">
    <property type="entry name" value="PWWP_dom"/>
</dbReference>
<feature type="compositionally biased region" description="Low complexity" evidence="1">
    <location>
        <begin position="321"/>
        <end position="330"/>
    </location>
</feature>
<dbReference type="Pfam" id="PF00855">
    <property type="entry name" value="PWWP"/>
    <property type="match status" value="1"/>
</dbReference>
<evidence type="ECO:0000313" key="3">
    <source>
        <dbReference type="EMBL" id="KAF2756681.1"/>
    </source>
</evidence>
<feature type="compositionally biased region" description="Basic residues" evidence="1">
    <location>
        <begin position="308"/>
        <end position="317"/>
    </location>
</feature>
<feature type="compositionally biased region" description="Polar residues" evidence="1">
    <location>
        <begin position="30"/>
        <end position="48"/>
    </location>
</feature>
<feature type="compositionally biased region" description="Acidic residues" evidence="1">
    <location>
        <begin position="483"/>
        <end position="492"/>
    </location>
</feature>
<sequence>MLVSLKVGLANQRSIVSTNLIVAEVATTGDTNGTATKQDVTQDNADTGSATPAPVSTPAPKNGKRKGSSGVPEHKGKKTPASKKKAPPVLHLNAKPGDLWFAIFKGHAPWPAIICDEEMLPESLLSKRPVSAARPDGSYREDFHEGQKNARDRRYPVMFLGTNEFAWLVNTDLRPLDVEEVKRIYSTEDKGKKSQSLWDAYGIAAEEHDLSWFKTMLSEHEVAIQQDIEEKEARAAEKAAKKEQAARRKSAKADDDDVEMEDAAGDSSKKNKKRKKDGDDVDDKAAKTPKKLKVNGPKTPAADSAVKPKSKKPKEKKAKAEATASPAAVELTGPERQAKTQKTVLYLRHRLQKGFLNKDTAPKAEDMDAMDSHLKQLEQHEDLEAEIIKATKIHKVLRGITKLSPVPPKDEEYNFVKRSTALMDIWNKTLESASETPVTAAPPAFTNGHKEESTAPNDKEESVPPKEEPEADETKDVIMSDAAAEEANEDEPEKTVKESTEVPAGTA</sequence>
<dbReference type="Proteomes" id="UP000799437">
    <property type="component" value="Unassembled WGS sequence"/>
</dbReference>
<reference evidence="3" key="1">
    <citation type="journal article" date="2020" name="Stud. Mycol.">
        <title>101 Dothideomycetes genomes: a test case for predicting lifestyles and emergence of pathogens.</title>
        <authorList>
            <person name="Haridas S."/>
            <person name="Albert R."/>
            <person name="Binder M."/>
            <person name="Bloem J."/>
            <person name="Labutti K."/>
            <person name="Salamov A."/>
            <person name="Andreopoulos B."/>
            <person name="Baker S."/>
            <person name="Barry K."/>
            <person name="Bills G."/>
            <person name="Bluhm B."/>
            <person name="Cannon C."/>
            <person name="Castanera R."/>
            <person name="Culley D."/>
            <person name="Daum C."/>
            <person name="Ezra D."/>
            <person name="Gonzalez J."/>
            <person name="Henrissat B."/>
            <person name="Kuo A."/>
            <person name="Liang C."/>
            <person name="Lipzen A."/>
            <person name="Lutzoni F."/>
            <person name="Magnuson J."/>
            <person name="Mondo S."/>
            <person name="Nolan M."/>
            <person name="Ohm R."/>
            <person name="Pangilinan J."/>
            <person name="Park H.-J."/>
            <person name="Ramirez L."/>
            <person name="Alfaro M."/>
            <person name="Sun H."/>
            <person name="Tritt A."/>
            <person name="Yoshinaga Y."/>
            <person name="Zwiers L.-H."/>
            <person name="Turgeon B."/>
            <person name="Goodwin S."/>
            <person name="Spatafora J."/>
            <person name="Crous P."/>
            <person name="Grigoriev I."/>
        </authorList>
    </citation>
    <scope>NUCLEOTIDE SEQUENCE</scope>
    <source>
        <strain evidence="3">CBS 121739</strain>
    </source>
</reference>
<evidence type="ECO:0000313" key="4">
    <source>
        <dbReference type="Proteomes" id="UP000799437"/>
    </source>
</evidence>
<dbReference type="Gene3D" id="2.30.30.140">
    <property type="match status" value="1"/>
</dbReference>
<dbReference type="GeneID" id="54490982"/>
<evidence type="ECO:0000259" key="2">
    <source>
        <dbReference type="PROSITE" id="PS50812"/>
    </source>
</evidence>
<protein>
    <recommendedName>
        <fullName evidence="2">PWWP domain-containing protein</fullName>
    </recommendedName>
</protein>
<feature type="region of interest" description="Disordered" evidence="1">
    <location>
        <begin position="432"/>
        <end position="507"/>
    </location>
</feature>
<feature type="compositionally biased region" description="Basic and acidic residues" evidence="1">
    <location>
        <begin position="234"/>
        <end position="246"/>
    </location>
</feature>
<feature type="compositionally biased region" description="Basic residues" evidence="1">
    <location>
        <begin position="75"/>
        <end position="86"/>
    </location>
</feature>
<dbReference type="OrthoDB" id="62853at2759"/>